<sequence length="146" mass="15672">MCPGSSSRTSGGGTIAVLSTPISQRQAPPANVFEGEIYFHPSSTLSRGTTASFKSRTPHAALTAVPYYVVIHQKGDLSMPVGQAGLLHRFRIPPQQAVPAESLYRWDLDQVLNLSVGGDGIVGRRISIFEDVGLQRQVAEGIIGWN</sequence>
<gene>
    <name evidence="1" type="ORF">PV09_02154</name>
</gene>
<protein>
    <submittedName>
        <fullName evidence="1">Uncharacterized protein</fullName>
    </submittedName>
</protein>
<proteinExistence type="predicted"/>
<dbReference type="VEuPathDB" id="FungiDB:PV09_02154"/>
<dbReference type="Proteomes" id="UP000053259">
    <property type="component" value="Unassembled WGS sequence"/>
</dbReference>
<dbReference type="EMBL" id="KN847533">
    <property type="protein sequence ID" value="KIW07304.1"/>
    <property type="molecule type" value="Genomic_DNA"/>
</dbReference>
<dbReference type="RefSeq" id="XP_016217173.1">
    <property type="nucleotide sequence ID" value="XM_016355157.1"/>
</dbReference>
<dbReference type="OrthoDB" id="4158189at2759"/>
<accession>A0A0D2B7T8</accession>
<evidence type="ECO:0000313" key="2">
    <source>
        <dbReference type="Proteomes" id="UP000053259"/>
    </source>
</evidence>
<dbReference type="AlphaFoldDB" id="A0A0D2B7T8"/>
<name>A0A0D2B7T8_9PEZI</name>
<evidence type="ECO:0000313" key="1">
    <source>
        <dbReference type="EMBL" id="KIW07304.1"/>
    </source>
</evidence>
<dbReference type="GeneID" id="27310127"/>
<reference evidence="1 2" key="1">
    <citation type="submission" date="2015-01" db="EMBL/GenBank/DDBJ databases">
        <title>The Genome Sequence of Ochroconis gallopava CBS43764.</title>
        <authorList>
            <consortium name="The Broad Institute Genomics Platform"/>
            <person name="Cuomo C."/>
            <person name="de Hoog S."/>
            <person name="Gorbushina A."/>
            <person name="Stielow B."/>
            <person name="Teixiera M."/>
            <person name="Abouelleil A."/>
            <person name="Chapman S.B."/>
            <person name="Priest M."/>
            <person name="Young S.K."/>
            <person name="Wortman J."/>
            <person name="Nusbaum C."/>
            <person name="Birren B."/>
        </authorList>
    </citation>
    <scope>NUCLEOTIDE SEQUENCE [LARGE SCALE GENOMIC DNA]</scope>
    <source>
        <strain evidence="1 2">CBS 43764</strain>
    </source>
</reference>
<keyword evidence="2" id="KW-1185">Reference proteome</keyword>
<dbReference type="HOGENOM" id="CLU_118191_0_0_1"/>
<organism evidence="1 2">
    <name type="scientific">Verruconis gallopava</name>
    <dbReference type="NCBI Taxonomy" id="253628"/>
    <lineage>
        <taxon>Eukaryota</taxon>
        <taxon>Fungi</taxon>
        <taxon>Dikarya</taxon>
        <taxon>Ascomycota</taxon>
        <taxon>Pezizomycotina</taxon>
        <taxon>Dothideomycetes</taxon>
        <taxon>Pleosporomycetidae</taxon>
        <taxon>Venturiales</taxon>
        <taxon>Sympoventuriaceae</taxon>
        <taxon>Verruconis</taxon>
    </lineage>
</organism>
<dbReference type="InParanoid" id="A0A0D2B7T8"/>